<evidence type="ECO:0000313" key="9">
    <source>
        <dbReference type="EMBL" id="CCC69926.1"/>
    </source>
</evidence>
<dbReference type="PANTHER" id="PTHR23503">
    <property type="entry name" value="SOLUTE CARRIER FAMILY 2"/>
    <property type="match status" value="1"/>
</dbReference>
<keyword evidence="5 7" id="KW-1133">Transmembrane helix</keyword>
<accession>G0VED5</accession>
<feature type="transmembrane region" description="Helical" evidence="7">
    <location>
        <begin position="351"/>
        <end position="370"/>
    </location>
</feature>
<name>G0VED5_NAUCA</name>
<dbReference type="eggNOG" id="KOG0569">
    <property type="taxonomic scope" value="Eukaryota"/>
</dbReference>
<feature type="transmembrane region" description="Helical" evidence="7">
    <location>
        <begin position="100"/>
        <end position="119"/>
    </location>
</feature>
<evidence type="ECO:0000259" key="8">
    <source>
        <dbReference type="PROSITE" id="PS50850"/>
    </source>
</evidence>
<evidence type="ECO:0000256" key="4">
    <source>
        <dbReference type="ARBA" id="ARBA00022692"/>
    </source>
</evidence>
<feature type="transmembrane region" description="Helical" evidence="7">
    <location>
        <begin position="187"/>
        <end position="208"/>
    </location>
</feature>
<dbReference type="EMBL" id="HE576755">
    <property type="protein sequence ID" value="CCC69926.1"/>
    <property type="molecule type" value="Genomic_DNA"/>
</dbReference>
<dbReference type="RefSeq" id="XP_003676287.1">
    <property type="nucleotide sequence ID" value="XM_003676239.1"/>
</dbReference>
<feature type="transmembrane region" description="Helical" evidence="7">
    <location>
        <begin position="419"/>
        <end position="436"/>
    </location>
</feature>
<organism evidence="9 10">
    <name type="scientific">Naumovozyma castellii</name>
    <name type="common">Yeast</name>
    <name type="synonym">Saccharomyces castellii</name>
    <dbReference type="NCBI Taxonomy" id="27288"/>
    <lineage>
        <taxon>Eukaryota</taxon>
        <taxon>Fungi</taxon>
        <taxon>Dikarya</taxon>
        <taxon>Ascomycota</taxon>
        <taxon>Saccharomycotina</taxon>
        <taxon>Saccharomycetes</taxon>
        <taxon>Saccharomycetales</taxon>
        <taxon>Saccharomycetaceae</taxon>
        <taxon>Naumovozyma</taxon>
    </lineage>
</organism>
<dbReference type="FunCoup" id="G0VED5">
    <property type="interactions" value="866"/>
</dbReference>
<keyword evidence="6 7" id="KW-0472">Membrane</keyword>
<dbReference type="Pfam" id="PF00083">
    <property type="entry name" value="Sugar_tr"/>
    <property type="match status" value="1"/>
</dbReference>
<sequence>MSRITKNLVASILVACLGAIQFGYHLGIMNVPSQVLSCSEFKVPNEDVPYVETWLGKSGFKQCIPLDDEQIGITNAIFCLGGIVGSFFVGTICNMYGRRIISLFNCLLSLIGALIIFSGNSFSTLLWGRLLTGVACGATLIVGPLFIKEVTPPHWKGFLNVTNQVMIKVGILLTQLIGIVLNDSYRWRWIFFCGAIAALVNLVLWLEIDDSPKWLFSRGDTLGAEMALFNLRGGLYQEAQEEVQTWQREVEQQNSLANVEPMGEYNVMMGPSSFWQYIHKELYWRPRQIITILLMGQQFCGISSIVFYGVKVIDQVDPKHSLEINFLIQLTTVFVTIITCIMVPVMNRKPLLLISSVLVVVSSFLLTIGINRNDGTLLAVAVFIYIIGFAIGLGPLPYLIMKEISTPPDQKMAQKYGTVCNWTATMIIGYIFPLLFDIMNGYAYFVFTIVAILLTYYIFSSVPETRNSRNFVEMWMGF</sequence>
<keyword evidence="4 7" id="KW-0812">Transmembrane</keyword>
<evidence type="ECO:0000256" key="2">
    <source>
        <dbReference type="ARBA" id="ARBA00010992"/>
    </source>
</evidence>
<feature type="transmembrane region" description="Helical" evidence="7">
    <location>
        <begin position="158"/>
        <end position="181"/>
    </location>
</feature>
<dbReference type="KEGG" id="ncs:NCAS_0D03450"/>
<dbReference type="PANTHER" id="PTHR23503:SF8">
    <property type="entry name" value="FACILITATED GLUCOSE TRANSPORTER PROTEIN 1"/>
    <property type="match status" value="1"/>
</dbReference>
<dbReference type="SUPFAM" id="SSF103473">
    <property type="entry name" value="MFS general substrate transporter"/>
    <property type="match status" value="1"/>
</dbReference>
<feature type="domain" description="Major facilitator superfamily (MFS) profile" evidence="8">
    <location>
        <begin position="11"/>
        <end position="466"/>
    </location>
</feature>
<dbReference type="PROSITE" id="PS50850">
    <property type="entry name" value="MFS"/>
    <property type="match status" value="1"/>
</dbReference>
<feature type="transmembrane region" description="Helical" evidence="7">
    <location>
        <begin position="289"/>
        <end position="310"/>
    </location>
</feature>
<dbReference type="PROSITE" id="PS00217">
    <property type="entry name" value="SUGAR_TRANSPORT_2"/>
    <property type="match status" value="1"/>
</dbReference>
<proteinExistence type="inferred from homology"/>
<feature type="transmembrane region" description="Helical" evidence="7">
    <location>
        <begin position="442"/>
        <end position="459"/>
    </location>
</feature>
<comment type="subcellular location">
    <subcellularLocation>
        <location evidence="1">Membrane</location>
        <topology evidence="1">Multi-pass membrane protein</topology>
    </subcellularLocation>
</comment>
<feature type="transmembrane region" description="Helical" evidence="7">
    <location>
        <begin position="322"/>
        <end position="344"/>
    </location>
</feature>
<keyword evidence="10" id="KW-1185">Reference proteome</keyword>
<dbReference type="AlphaFoldDB" id="G0VED5"/>
<dbReference type="InterPro" id="IPR020846">
    <property type="entry name" value="MFS_dom"/>
</dbReference>
<dbReference type="InParanoid" id="G0VED5"/>
<feature type="transmembrane region" description="Helical" evidence="7">
    <location>
        <begin position="125"/>
        <end position="146"/>
    </location>
</feature>
<dbReference type="InterPro" id="IPR005829">
    <property type="entry name" value="Sugar_transporter_CS"/>
</dbReference>
<dbReference type="GO" id="GO:0016020">
    <property type="term" value="C:membrane"/>
    <property type="evidence" value="ECO:0007669"/>
    <property type="project" value="UniProtKB-SubCell"/>
</dbReference>
<dbReference type="OMA" id="SYRWRWI"/>
<dbReference type="OrthoDB" id="4540492at2759"/>
<dbReference type="GeneID" id="96903532"/>
<evidence type="ECO:0000256" key="1">
    <source>
        <dbReference type="ARBA" id="ARBA00004141"/>
    </source>
</evidence>
<dbReference type="Proteomes" id="UP000001640">
    <property type="component" value="Chromosome 4"/>
</dbReference>
<evidence type="ECO:0000256" key="6">
    <source>
        <dbReference type="ARBA" id="ARBA00023136"/>
    </source>
</evidence>
<gene>
    <name evidence="9" type="primary">NCAS0D03450</name>
    <name evidence="9" type="ordered locus">NCAS_0D03450</name>
</gene>
<comment type="similarity">
    <text evidence="2">Belongs to the major facilitator superfamily. Sugar transporter (TC 2.A.1.1) family.</text>
</comment>
<evidence type="ECO:0000313" key="10">
    <source>
        <dbReference type="Proteomes" id="UP000001640"/>
    </source>
</evidence>
<dbReference type="Gene3D" id="1.20.1250.20">
    <property type="entry name" value="MFS general substrate transporter like domains"/>
    <property type="match status" value="1"/>
</dbReference>
<reference evidence="9 10" key="1">
    <citation type="journal article" date="2011" name="Proc. Natl. Acad. Sci. U.S.A.">
        <title>Evolutionary erosion of yeast sex chromosomes by mating-type switching accidents.</title>
        <authorList>
            <person name="Gordon J.L."/>
            <person name="Armisen D."/>
            <person name="Proux-Wera E."/>
            <person name="Oheigeartaigh S.S."/>
            <person name="Byrne K.P."/>
            <person name="Wolfe K.H."/>
        </authorList>
    </citation>
    <scope>NUCLEOTIDE SEQUENCE [LARGE SCALE GENOMIC DNA]</scope>
    <source>
        <strain evidence="10">ATCC 76901 / BCRC 22586 / CBS 4309 / NBRC 1992 / NRRL Y-12630</strain>
    </source>
</reference>
<dbReference type="PRINTS" id="PR00171">
    <property type="entry name" value="SUGRTRNSPORT"/>
</dbReference>
<evidence type="ECO:0000256" key="3">
    <source>
        <dbReference type="ARBA" id="ARBA00022448"/>
    </source>
</evidence>
<reference key="2">
    <citation type="submission" date="2011-08" db="EMBL/GenBank/DDBJ databases">
        <title>Genome sequence of Naumovozyma castellii.</title>
        <authorList>
            <person name="Gordon J.L."/>
            <person name="Armisen D."/>
            <person name="Proux-Wera E."/>
            <person name="OhEigeartaigh S.S."/>
            <person name="Byrne K.P."/>
            <person name="Wolfe K.H."/>
        </authorList>
    </citation>
    <scope>NUCLEOTIDE SEQUENCE</scope>
    <source>
        <strain>Type strain:CBS 4309</strain>
    </source>
</reference>
<feature type="transmembrane region" description="Helical" evidence="7">
    <location>
        <begin position="71"/>
        <end position="93"/>
    </location>
</feature>
<dbReference type="HOGENOM" id="CLU_001265_30_5_1"/>
<dbReference type="InterPro" id="IPR045263">
    <property type="entry name" value="GLUT"/>
</dbReference>
<protein>
    <recommendedName>
        <fullName evidence="8">Major facilitator superfamily (MFS) profile domain-containing protein</fullName>
    </recommendedName>
</protein>
<dbReference type="GO" id="GO:0015149">
    <property type="term" value="F:hexose transmembrane transporter activity"/>
    <property type="evidence" value="ECO:0007669"/>
    <property type="project" value="TreeGrafter"/>
</dbReference>
<evidence type="ECO:0000256" key="7">
    <source>
        <dbReference type="SAM" id="Phobius"/>
    </source>
</evidence>
<dbReference type="InterPro" id="IPR005828">
    <property type="entry name" value="MFS_sugar_transport-like"/>
</dbReference>
<evidence type="ECO:0000256" key="5">
    <source>
        <dbReference type="ARBA" id="ARBA00022989"/>
    </source>
</evidence>
<keyword evidence="3" id="KW-0813">Transport</keyword>
<feature type="transmembrane region" description="Helical" evidence="7">
    <location>
        <begin position="376"/>
        <end position="399"/>
    </location>
</feature>
<dbReference type="InterPro" id="IPR036259">
    <property type="entry name" value="MFS_trans_sf"/>
</dbReference>
<dbReference type="InterPro" id="IPR003663">
    <property type="entry name" value="Sugar/inositol_transpt"/>
</dbReference>